<gene>
    <name evidence="1" type="ORF">BU25DRAFT_474904</name>
</gene>
<comment type="caution">
    <text evidence="1">The sequence shown here is derived from an EMBL/GenBank/DDBJ whole genome shotgun (WGS) entry which is preliminary data.</text>
</comment>
<accession>A0ACB6SF28</accession>
<protein>
    <submittedName>
        <fullName evidence="1">Uncharacterized protein</fullName>
    </submittedName>
</protein>
<name>A0ACB6SF28_9PLEO</name>
<evidence type="ECO:0000313" key="2">
    <source>
        <dbReference type="Proteomes" id="UP000799754"/>
    </source>
</evidence>
<dbReference type="EMBL" id="MU006703">
    <property type="protein sequence ID" value="KAF2631869.1"/>
    <property type="molecule type" value="Genomic_DNA"/>
</dbReference>
<proteinExistence type="predicted"/>
<sequence>MTLAAFACMLCRMLSIFLVYSFPFRLAFDHIEQAYNICRSAVPSYIRRRLRRLAPQLEPPRQLSALTVFVVFRLICSVCSFQCSFASIVSPRYLHVALGCILAHLVRMEVSVLMRLCDLVKYVSWNLLGAKTDACLLAHCSLKDLAQRVARLLCCLAPCQNAAIVYVTCGYGIWRMVAFIYQIGSVEEVEDRQ</sequence>
<dbReference type="Proteomes" id="UP000799754">
    <property type="component" value="Unassembled WGS sequence"/>
</dbReference>
<keyword evidence="2" id="KW-1185">Reference proteome</keyword>
<evidence type="ECO:0000313" key="1">
    <source>
        <dbReference type="EMBL" id="KAF2631869.1"/>
    </source>
</evidence>
<organism evidence="1 2">
    <name type="scientific">Macroventuria anomochaeta</name>
    <dbReference type="NCBI Taxonomy" id="301207"/>
    <lineage>
        <taxon>Eukaryota</taxon>
        <taxon>Fungi</taxon>
        <taxon>Dikarya</taxon>
        <taxon>Ascomycota</taxon>
        <taxon>Pezizomycotina</taxon>
        <taxon>Dothideomycetes</taxon>
        <taxon>Pleosporomycetidae</taxon>
        <taxon>Pleosporales</taxon>
        <taxon>Pleosporineae</taxon>
        <taxon>Didymellaceae</taxon>
        <taxon>Macroventuria</taxon>
    </lineage>
</organism>
<reference evidence="1" key="1">
    <citation type="journal article" date="2020" name="Stud. Mycol.">
        <title>101 Dothideomycetes genomes: a test case for predicting lifestyles and emergence of pathogens.</title>
        <authorList>
            <person name="Haridas S."/>
            <person name="Albert R."/>
            <person name="Binder M."/>
            <person name="Bloem J."/>
            <person name="Labutti K."/>
            <person name="Salamov A."/>
            <person name="Andreopoulos B."/>
            <person name="Baker S."/>
            <person name="Barry K."/>
            <person name="Bills G."/>
            <person name="Bluhm B."/>
            <person name="Cannon C."/>
            <person name="Castanera R."/>
            <person name="Culley D."/>
            <person name="Daum C."/>
            <person name="Ezra D."/>
            <person name="Gonzalez J."/>
            <person name="Henrissat B."/>
            <person name="Kuo A."/>
            <person name="Liang C."/>
            <person name="Lipzen A."/>
            <person name="Lutzoni F."/>
            <person name="Magnuson J."/>
            <person name="Mondo S."/>
            <person name="Nolan M."/>
            <person name="Ohm R."/>
            <person name="Pangilinan J."/>
            <person name="Park H.-J."/>
            <person name="Ramirez L."/>
            <person name="Alfaro M."/>
            <person name="Sun H."/>
            <person name="Tritt A."/>
            <person name="Yoshinaga Y."/>
            <person name="Zwiers L.-H."/>
            <person name="Turgeon B."/>
            <person name="Goodwin S."/>
            <person name="Spatafora J."/>
            <person name="Crous P."/>
            <person name="Grigoriev I."/>
        </authorList>
    </citation>
    <scope>NUCLEOTIDE SEQUENCE</scope>
    <source>
        <strain evidence="1">CBS 525.71</strain>
    </source>
</reference>